<evidence type="ECO:0000313" key="4">
    <source>
        <dbReference type="Proteomes" id="UP000011087"/>
    </source>
</evidence>
<dbReference type="Proteomes" id="UP000011087">
    <property type="component" value="Unassembled WGS sequence"/>
</dbReference>
<accession>L1IAT7</accession>
<dbReference type="PANTHER" id="PTHR43162:SF1">
    <property type="entry name" value="PRESTALK A DIFFERENTIATION PROTEIN A"/>
    <property type="match status" value="1"/>
</dbReference>
<evidence type="ECO:0000313" key="3">
    <source>
        <dbReference type="EnsemblProtists" id="EKX32960"/>
    </source>
</evidence>
<dbReference type="Pfam" id="PF05368">
    <property type="entry name" value="NmrA"/>
    <property type="match status" value="1"/>
</dbReference>
<dbReference type="Gene3D" id="3.40.50.720">
    <property type="entry name" value="NAD(P)-binding Rossmann-like Domain"/>
    <property type="match status" value="1"/>
</dbReference>
<protein>
    <recommendedName>
        <fullName evidence="1">NmrA-like domain-containing protein</fullName>
    </recommendedName>
</protein>
<dbReference type="InterPro" id="IPR008030">
    <property type="entry name" value="NmrA-like"/>
</dbReference>
<sequence>MLNELTDCERDGELRLVRDSKDASAPSEIRVITRDVNSSKARALGGLPGVKLFEADSCNPSSLVEAFRDVQRVFVALPQALPAEQMVSVGNGIADVAKACGVKLIVRISSLGIDSMSTPFLEDQGPLGNSHVACEEHIKSIGLIVTSIRPTSFFTNFNYDLPGILQHSRFSSPLGKSAKVNWISLTDIGNVSARALTHHEWDGKVLDITGPAVGEGCENCLGAVDMQNLLTEVAEEMRG</sequence>
<keyword evidence="4" id="KW-1185">Reference proteome</keyword>
<dbReference type="AlphaFoldDB" id="L1IAT7"/>
<dbReference type="EMBL" id="JH993163">
    <property type="protein sequence ID" value="EKX32960.1"/>
    <property type="molecule type" value="Genomic_DNA"/>
</dbReference>
<reference evidence="4" key="2">
    <citation type="submission" date="2012-11" db="EMBL/GenBank/DDBJ databases">
        <authorList>
            <person name="Kuo A."/>
            <person name="Curtis B.A."/>
            <person name="Tanifuji G."/>
            <person name="Burki F."/>
            <person name="Gruber A."/>
            <person name="Irimia M."/>
            <person name="Maruyama S."/>
            <person name="Arias M.C."/>
            <person name="Ball S.G."/>
            <person name="Gile G.H."/>
            <person name="Hirakawa Y."/>
            <person name="Hopkins J.F."/>
            <person name="Rensing S.A."/>
            <person name="Schmutz J."/>
            <person name="Symeonidi A."/>
            <person name="Elias M."/>
            <person name="Eveleigh R.J."/>
            <person name="Herman E.K."/>
            <person name="Klute M.J."/>
            <person name="Nakayama T."/>
            <person name="Obornik M."/>
            <person name="Reyes-Prieto A."/>
            <person name="Armbrust E.V."/>
            <person name="Aves S.J."/>
            <person name="Beiko R.G."/>
            <person name="Coutinho P."/>
            <person name="Dacks J.B."/>
            <person name="Durnford D.G."/>
            <person name="Fast N.M."/>
            <person name="Green B.R."/>
            <person name="Grisdale C."/>
            <person name="Hempe F."/>
            <person name="Henrissat B."/>
            <person name="Hoppner M.P."/>
            <person name="Ishida K.-I."/>
            <person name="Kim E."/>
            <person name="Koreny L."/>
            <person name="Kroth P.G."/>
            <person name="Liu Y."/>
            <person name="Malik S.-B."/>
            <person name="Maier U.G."/>
            <person name="McRose D."/>
            <person name="Mock T."/>
            <person name="Neilson J.A."/>
            <person name="Onodera N.T."/>
            <person name="Poole A.M."/>
            <person name="Pritham E.J."/>
            <person name="Richards T.A."/>
            <person name="Rocap G."/>
            <person name="Roy S.W."/>
            <person name="Sarai C."/>
            <person name="Schaack S."/>
            <person name="Shirato S."/>
            <person name="Slamovits C.H."/>
            <person name="Spencer D.F."/>
            <person name="Suzuki S."/>
            <person name="Worden A.Z."/>
            <person name="Zauner S."/>
            <person name="Barry K."/>
            <person name="Bell C."/>
            <person name="Bharti A.K."/>
            <person name="Crow J.A."/>
            <person name="Grimwood J."/>
            <person name="Kramer R."/>
            <person name="Lindquist E."/>
            <person name="Lucas S."/>
            <person name="Salamov A."/>
            <person name="McFadden G.I."/>
            <person name="Lane C.E."/>
            <person name="Keeling P.J."/>
            <person name="Gray M.W."/>
            <person name="Grigoriev I.V."/>
            <person name="Archibald J.M."/>
        </authorList>
    </citation>
    <scope>NUCLEOTIDE SEQUENCE</scope>
    <source>
        <strain evidence="4">CCMP2712</strain>
    </source>
</reference>
<dbReference type="InterPro" id="IPR051604">
    <property type="entry name" value="Ergot_Alk_Oxidoreductase"/>
</dbReference>
<dbReference type="KEGG" id="gtt:GUITHDRAFT_148272"/>
<feature type="domain" description="NmrA-like" evidence="1">
    <location>
        <begin position="27"/>
        <end position="207"/>
    </location>
</feature>
<evidence type="ECO:0000313" key="2">
    <source>
        <dbReference type="EMBL" id="EKX32960.1"/>
    </source>
</evidence>
<dbReference type="RefSeq" id="XP_005819940.1">
    <property type="nucleotide sequence ID" value="XM_005819883.1"/>
</dbReference>
<dbReference type="EnsemblProtists" id="EKX32960">
    <property type="protein sequence ID" value="EKX32960"/>
    <property type="gene ID" value="GUITHDRAFT_148272"/>
</dbReference>
<proteinExistence type="predicted"/>
<dbReference type="OrthoDB" id="184918at2759"/>
<dbReference type="HOGENOM" id="CLU_1163002_0_0_1"/>
<dbReference type="GeneID" id="17289678"/>
<dbReference type="InterPro" id="IPR036291">
    <property type="entry name" value="NAD(P)-bd_dom_sf"/>
</dbReference>
<dbReference type="SUPFAM" id="SSF51735">
    <property type="entry name" value="NAD(P)-binding Rossmann-fold domains"/>
    <property type="match status" value="1"/>
</dbReference>
<name>L1IAT7_GUITC</name>
<dbReference type="PaxDb" id="55529-EKX32960"/>
<dbReference type="Gene3D" id="3.90.25.10">
    <property type="entry name" value="UDP-galactose 4-epimerase, domain 1"/>
    <property type="match status" value="1"/>
</dbReference>
<reference evidence="2 4" key="1">
    <citation type="journal article" date="2012" name="Nature">
        <title>Algal genomes reveal evolutionary mosaicism and the fate of nucleomorphs.</title>
        <authorList>
            <consortium name="DOE Joint Genome Institute"/>
            <person name="Curtis B.A."/>
            <person name="Tanifuji G."/>
            <person name="Burki F."/>
            <person name="Gruber A."/>
            <person name="Irimia M."/>
            <person name="Maruyama S."/>
            <person name="Arias M.C."/>
            <person name="Ball S.G."/>
            <person name="Gile G.H."/>
            <person name="Hirakawa Y."/>
            <person name="Hopkins J.F."/>
            <person name="Kuo A."/>
            <person name="Rensing S.A."/>
            <person name="Schmutz J."/>
            <person name="Symeonidi A."/>
            <person name="Elias M."/>
            <person name="Eveleigh R.J."/>
            <person name="Herman E.K."/>
            <person name="Klute M.J."/>
            <person name="Nakayama T."/>
            <person name="Obornik M."/>
            <person name="Reyes-Prieto A."/>
            <person name="Armbrust E.V."/>
            <person name="Aves S.J."/>
            <person name="Beiko R.G."/>
            <person name="Coutinho P."/>
            <person name="Dacks J.B."/>
            <person name="Durnford D.G."/>
            <person name="Fast N.M."/>
            <person name="Green B.R."/>
            <person name="Grisdale C.J."/>
            <person name="Hempel F."/>
            <person name="Henrissat B."/>
            <person name="Hoppner M.P."/>
            <person name="Ishida K."/>
            <person name="Kim E."/>
            <person name="Koreny L."/>
            <person name="Kroth P.G."/>
            <person name="Liu Y."/>
            <person name="Malik S.B."/>
            <person name="Maier U.G."/>
            <person name="McRose D."/>
            <person name="Mock T."/>
            <person name="Neilson J.A."/>
            <person name="Onodera N.T."/>
            <person name="Poole A.M."/>
            <person name="Pritham E.J."/>
            <person name="Richards T.A."/>
            <person name="Rocap G."/>
            <person name="Roy S.W."/>
            <person name="Sarai C."/>
            <person name="Schaack S."/>
            <person name="Shirato S."/>
            <person name="Slamovits C.H."/>
            <person name="Spencer D.F."/>
            <person name="Suzuki S."/>
            <person name="Worden A.Z."/>
            <person name="Zauner S."/>
            <person name="Barry K."/>
            <person name="Bell C."/>
            <person name="Bharti A.K."/>
            <person name="Crow J.A."/>
            <person name="Grimwood J."/>
            <person name="Kramer R."/>
            <person name="Lindquist E."/>
            <person name="Lucas S."/>
            <person name="Salamov A."/>
            <person name="McFadden G.I."/>
            <person name="Lane C.E."/>
            <person name="Keeling P.J."/>
            <person name="Gray M.W."/>
            <person name="Grigoriev I.V."/>
            <person name="Archibald J.M."/>
        </authorList>
    </citation>
    <scope>NUCLEOTIDE SEQUENCE</scope>
    <source>
        <strain evidence="2 4">CCMP2712</strain>
    </source>
</reference>
<organism evidence="2">
    <name type="scientific">Guillardia theta (strain CCMP2712)</name>
    <name type="common">Cryptophyte</name>
    <dbReference type="NCBI Taxonomy" id="905079"/>
    <lineage>
        <taxon>Eukaryota</taxon>
        <taxon>Cryptophyceae</taxon>
        <taxon>Pyrenomonadales</taxon>
        <taxon>Geminigeraceae</taxon>
        <taxon>Guillardia</taxon>
    </lineage>
</organism>
<gene>
    <name evidence="2" type="ORF">GUITHDRAFT_148272</name>
</gene>
<reference evidence="3" key="3">
    <citation type="submission" date="2015-06" db="UniProtKB">
        <authorList>
            <consortium name="EnsemblProtists"/>
        </authorList>
    </citation>
    <scope>IDENTIFICATION</scope>
</reference>
<dbReference type="PANTHER" id="PTHR43162">
    <property type="match status" value="1"/>
</dbReference>
<evidence type="ECO:0000259" key="1">
    <source>
        <dbReference type="Pfam" id="PF05368"/>
    </source>
</evidence>